<gene>
    <name evidence="1" type="ORF">H5975_03740</name>
</gene>
<name>A0ABS2GZ08_9LACO</name>
<evidence type="ECO:0000313" key="2">
    <source>
        <dbReference type="Proteomes" id="UP000785625"/>
    </source>
</evidence>
<keyword evidence="2" id="KW-1185">Reference proteome</keyword>
<organism evidence="1 2">
    <name type="scientific">Limosilactobacillus coleohominis</name>
    <dbReference type="NCBI Taxonomy" id="181675"/>
    <lineage>
        <taxon>Bacteria</taxon>
        <taxon>Bacillati</taxon>
        <taxon>Bacillota</taxon>
        <taxon>Bacilli</taxon>
        <taxon>Lactobacillales</taxon>
        <taxon>Lactobacillaceae</taxon>
        <taxon>Limosilactobacillus</taxon>
    </lineage>
</organism>
<dbReference type="Proteomes" id="UP000785625">
    <property type="component" value="Unassembled WGS sequence"/>
</dbReference>
<reference evidence="1 2" key="1">
    <citation type="journal article" date="2021" name="Sci. Rep.">
        <title>The distribution of antibiotic resistance genes in chicken gut microbiota commensals.</title>
        <authorList>
            <person name="Juricova H."/>
            <person name="Matiasovicova J."/>
            <person name="Kubasova T."/>
            <person name="Cejkova D."/>
            <person name="Rychlik I."/>
        </authorList>
    </citation>
    <scope>NUCLEOTIDE SEQUENCE [LARGE SCALE GENOMIC DNA]</scope>
    <source>
        <strain evidence="1 2">An574</strain>
    </source>
</reference>
<dbReference type="RefSeq" id="WP_204784925.1">
    <property type="nucleotide sequence ID" value="NZ_CALVGD010000063.1"/>
</dbReference>
<accession>A0ABS2GZ08</accession>
<proteinExistence type="predicted"/>
<sequence>MKNINSNLLNRSSLALNKYFHTIFNDEPLSDKQAQVKKVLPYQPIAQRKLFTKLAIADHREIFMQLNPLTTAGNIINCRGQLSKLSNGLFRLKNHNVLYIFSLQQIRYIAG</sequence>
<dbReference type="EMBL" id="JACJKU010000025">
    <property type="protein sequence ID" value="MBM6940609.1"/>
    <property type="molecule type" value="Genomic_DNA"/>
</dbReference>
<protein>
    <submittedName>
        <fullName evidence="1">Uncharacterized protein</fullName>
    </submittedName>
</protein>
<comment type="caution">
    <text evidence="1">The sequence shown here is derived from an EMBL/GenBank/DDBJ whole genome shotgun (WGS) entry which is preliminary data.</text>
</comment>
<evidence type="ECO:0000313" key="1">
    <source>
        <dbReference type="EMBL" id="MBM6940609.1"/>
    </source>
</evidence>